<evidence type="ECO:0000259" key="3">
    <source>
        <dbReference type="Pfam" id="PF12927"/>
    </source>
</evidence>
<comment type="caution">
    <text evidence="4">The sequence shown here is derived from an EMBL/GenBank/DDBJ whole genome shotgun (WGS) entry which is preliminary data.</text>
</comment>
<dbReference type="GO" id="GO:0019212">
    <property type="term" value="F:phosphatase inhibitor activity"/>
    <property type="evidence" value="ECO:0007669"/>
    <property type="project" value="TreeGrafter"/>
</dbReference>
<evidence type="ECO:0000256" key="2">
    <source>
        <dbReference type="SAM" id="MobiDB-lite"/>
    </source>
</evidence>
<feature type="compositionally biased region" description="Polar residues" evidence="2">
    <location>
        <begin position="181"/>
        <end position="197"/>
    </location>
</feature>
<protein>
    <recommendedName>
        <fullName evidence="3">DUF3835 domain-containing protein</fullName>
    </recommendedName>
</protein>
<feature type="compositionally biased region" description="Pro residues" evidence="2">
    <location>
        <begin position="494"/>
        <end position="507"/>
    </location>
</feature>
<keyword evidence="1" id="KW-0175">Coiled coil</keyword>
<feature type="region of interest" description="Disordered" evidence="2">
    <location>
        <begin position="350"/>
        <end position="556"/>
    </location>
</feature>
<proteinExistence type="predicted"/>
<gene>
    <name evidence="4" type="ORF">PENSTE_c010G08750</name>
</gene>
<dbReference type="Pfam" id="PF12927">
    <property type="entry name" value="DUF3835"/>
    <property type="match status" value="2"/>
</dbReference>
<feature type="region of interest" description="Disordered" evidence="2">
    <location>
        <begin position="181"/>
        <end position="265"/>
    </location>
</feature>
<accession>A0A1V6T9J4</accession>
<dbReference type="InterPro" id="IPR039553">
    <property type="entry name" value="Prefoldin-like"/>
</dbReference>
<dbReference type="GO" id="GO:0000122">
    <property type="term" value="P:negative regulation of transcription by RNA polymerase II"/>
    <property type="evidence" value="ECO:0007669"/>
    <property type="project" value="TreeGrafter"/>
</dbReference>
<feature type="compositionally biased region" description="Polar residues" evidence="2">
    <location>
        <begin position="463"/>
        <end position="481"/>
    </location>
</feature>
<name>A0A1V6T9J4_9EURO</name>
<evidence type="ECO:0000313" key="5">
    <source>
        <dbReference type="Proteomes" id="UP000191285"/>
    </source>
</evidence>
<dbReference type="SUPFAM" id="SSF46579">
    <property type="entry name" value="Prefoldin"/>
    <property type="match status" value="1"/>
</dbReference>
<feature type="coiled-coil region" evidence="1">
    <location>
        <begin position="99"/>
        <end position="126"/>
    </location>
</feature>
<dbReference type="OrthoDB" id="21413at2759"/>
<dbReference type="AlphaFoldDB" id="A0A1V6T9J4"/>
<dbReference type="GO" id="GO:0003714">
    <property type="term" value="F:transcription corepressor activity"/>
    <property type="evidence" value="ECO:0007669"/>
    <property type="project" value="TreeGrafter"/>
</dbReference>
<evidence type="ECO:0000313" key="4">
    <source>
        <dbReference type="EMBL" id="OQE22373.1"/>
    </source>
</evidence>
<evidence type="ECO:0000256" key="1">
    <source>
        <dbReference type="SAM" id="Coils"/>
    </source>
</evidence>
<sequence>MGIPNHDLNELEQRRLALEDNISQLQKSLYHWRTWEAEYDGIREEVEVLDSNASTKDFLAVASEFGGTLVDEEEMMKILGSQGVSRSRGQVVDLLGRRIDYVKQNVSTMEKRVQSAEAELHALDEQDRVPSEGGEFPMREIMEQLDDDGEIVSSSINTPGDQAPELLDVLKQVGVKNIPENVQAQSSQNNDSATANAQADEKSEDTSPEASTTQHTHSPDCPVHEPEANGVAESDDPDLDRPVSLVTPEDREQPPVTDIDESPEDARLRREMLQYGIDEVGAIVAELEMDEEGSEFSFDGDDDDTFNSDEEEDEDEFGRSHTVLSEDYHQQMRELEAKLNARGMYNIGKNTESLPEEMRQEIENPPVVQEPQSNDIGSSDKGKKPKKRVAFAEDLDIAPAAEPAPVPAEKRTLPSKQPDVTVLSDAIVERTERAPESQPAVRDAPKKVSRFKSARTAAPPGDSATSNSAEASLKPSQSLDVRSTRKQANAVPATTPPALFPATPQEPKPFSTPIADPTENPSVPQPPQGKTLADKLVERDVKSGPSAAPEPDDLDEEMHLREIASEFYKHRNRKIQEQGGFVNDEVDTEYEIREGETEPRRISKFRAARMK</sequence>
<feature type="domain" description="DUF3835" evidence="3">
    <location>
        <begin position="442"/>
        <end position="455"/>
    </location>
</feature>
<dbReference type="EMBL" id="MLKD01000010">
    <property type="protein sequence ID" value="OQE22373.1"/>
    <property type="molecule type" value="Genomic_DNA"/>
</dbReference>
<reference evidence="5" key="1">
    <citation type="journal article" date="2017" name="Nat. Microbiol.">
        <title>Global analysis of biosynthetic gene clusters reveals vast potential of secondary metabolite production in Penicillium species.</title>
        <authorList>
            <person name="Nielsen J.C."/>
            <person name="Grijseels S."/>
            <person name="Prigent S."/>
            <person name="Ji B."/>
            <person name="Dainat J."/>
            <person name="Nielsen K.F."/>
            <person name="Frisvad J.C."/>
            <person name="Workman M."/>
            <person name="Nielsen J."/>
        </authorList>
    </citation>
    <scope>NUCLEOTIDE SEQUENCE [LARGE SCALE GENOMIC DNA]</scope>
    <source>
        <strain evidence="5">IBT 24891</strain>
    </source>
</reference>
<feature type="region of interest" description="Disordered" evidence="2">
    <location>
        <begin position="289"/>
        <end position="320"/>
    </location>
</feature>
<dbReference type="PANTHER" id="PTHR15111:SF0">
    <property type="entry name" value="UNCONVENTIONAL PREFOLDIN RPB5 INTERACTOR 1"/>
    <property type="match status" value="1"/>
</dbReference>
<feature type="compositionally biased region" description="Basic and acidic residues" evidence="2">
    <location>
        <begin position="532"/>
        <end position="542"/>
    </location>
</feature>
<dbReference type="GO" id="GO:0003682">
    <property type="term" value="F:chromatin binding"/>
    <property type="evidence" value="ECO:0007669"/>
    <property type="project" value="TreeGrafter"/>
</dbReference>
<dbReference type="InterPro" id="IPR052255">
    <property type="entry name" value="RNA_pol_II_subunit5-mediator"/>
</dbReference>
<organism evidence="4 5">
    <name type="scientific">Penicillium steckii</name>
    <dbReference type="NCBI Taxonomy" id="303698"/>
    <lineage>
        <taxon>Eukaryota</taxon>
        <taxon>Fungi</taxon>
        <taxon>Dikarya</taxon>
        <taxon>Ascomycota</taxon>
        <taxon>Pezizomycotina</taxon>
        <taxon>Eurotiomycetes</taxon>
        <taxon>Eurotiomycetidae</taxon>
        <taxon>Eurotiales</taxon>
        <taxon>Aspergillaceae</taxon>
        <taxon>Penicillium</taxon>
    </lineage>
</organism>
<feature type="compositionally biased region" description="Acidic residues" evidence="2">
    <location>
        <begin position="289"/>
        <end position="316"/>
    </location>
</feature>
<dbReference type="PANTHER" id="PTHR15111">
    <property type="entry name" value="RNA POLYMERASE II SUBUNIT 5-MEDIATING PROTEIN NNX3"/>
    <property type="match status" value="1"/>
</dbReference>
<keyword evidence="5" id="KW-1185">Reference proteome</keyword>
<dbReference type="Pfam" id="PF13758">
    <property type="entry name" value="Prefoldin_3"/>
    <property type="match status" value="1"/>
</dbReference>
<feature type="domain" description="DUF3835" evidence="3">
    <location>
        <begin position="532"/>
        <end position="610"/>
    </location>
</feature>
<dbReference type="Proteomes" id="UP000191285">
    <property type="component" value="Unassembled WGS sequence"/>
</dbReference>
<dbReference type="InterPro" id="IPR024325">
    <property type="entry name" value="DUF3835"/>
</dbReference>